<organism evidence="1 2">
    <name type="scientific">Portunus trituberculatus</name>
    <name type="common">Swimming crab</name>
    <name type="synonym">Neptunus trituberculatus</name>
    <dbReference type="NCBI Taxonomy" id="210409"/>
    <lineage>
        <taxon>Eukaryota</taxon>
        <taxon>Metazoa</taxon>
        <taxon>Ecdysozoa</taxon>
        <taxon>Arthropoda</taxon>
        <taxon>Crustacea</taxon>
        <taxon>Multicrustacea</taxon>
        <taxon>Malacostraca</taxon>
        <taxon>Eumalacostraca</taxon>
        <taxon>Eucarida</taxon>
        <taxon>Decapoda</taxon>
        <taxon>Pleocyemata</taxon>
        <taxon>Brachyura</taxon>
        <taxon>Eubrachyura</taxon>
        <taxon>Portunoidea</taxon>
        <taxon>Portunidae</taxon>
        <taxon>Portuninae</taxon>
        <taxon>Portunus</taxon>
    </lineage>
</organism>
<name>A0A5B7G902_PORTR</name>
<sequence>MKKVSVPLQRPGLVTGSQGYKLEPSRKRVELVAELCGNRSIGLVTSLLHPLPPLPHTPVPSLTLPQLSHPETSSFRVNRDHLYAADVNVVVVSEEGEAVAKEGNR</sequence>
<dbReference type="EMBL" id="VSRR010013980">
    <property type="protein sequence ID" value="MPC56481.1"/>
    <property type="molecule type" value="Genomic_DNA"/>
</dbReference>
<proteinExistence type="predicted"/>
<dbReference type="AlphaFoldDB" id="A0A5B7G902"/>
<evidence type="ECO:0000313" key="1">
    <source>
        <dbReference type="EMBL" id="MPC56481.1"/>
    </source>
</evidence>
<gene>
    <name evidence="1" type="ORF">E2C01_050440</name>
</gene>
<accession>A0A5B7G902</accession>
<comment type="caution">
    <text evidence="1">The sequence shown here is derived from an EMBL/GenBank/DDBJ whole genome shotgun (WGS) entry which is preliminary data.</text>
</comment>
<protein>
    <submittedName>
        <fullName evidence="1">Uncharacterized protein</fullName>
    </submittedName>
</protein>
<evidence type="ECO:0000313" key="2">
    <source>
        <dbReference type="Proteomes" id="UP000324222"/>
    </source>
</evidence>
<reference evidence="1 2" key="1">
    <citation type="submission" date="2019-05" db="EMBL/GenBank/DDBJ databases">
        <title>Another draft genome of Portunus trituberculatus and its Hox gene families provides insights of decapod evolution.</title>
        <authorList>
            <person name="Jeong J.-H."/>
            <person name="Song I."/>
            <person name="Kim S."/>
            <person name="Choi T."/>
            <person name="Kim D."/>
            <person name="Ryu S."/>
            <person name="Kim W."/>
        </authorList>
    </citation>
    <scope>NUCLEOTIDE SEQUENCE [LARGE SCALE GENOMIC DNA]</scope>
    <source>
        <tissue evidence="1">Muscle</tissue>
    </source>
</reference>
<dbReference type="Proteomes" id="UP000324222">
    <property type="component" value="Unassembled WGS sequence"/>
</dbReference>
<keyword evidence="2" id="KW-1185">Reference proteome</keyword>